<organism evidence="6 7">
    <name type="scientific">Eisenbergiella tayi</name>
    <dbReference type="NCBI Taxonomy" id="1432052"/>
    <lineage>
        <taxon>Bacteria</taxon>
        <taxon>Bacillati</taxon>
        <taxon>Bacillota</taxon>
        <taxon>Clostridia</taxon>
        <taxon>Lachnospirales</taxon>
        <taxon>Lachnospiraceae</taxon>
        <taxon>Eisenbergiella</taxon>
    </lineage>
</organism>
<proteinExistence type="predicted"/>
<dbReference type="Gene3D" id="3.20.70.20">
    <property type="match status" value="1"/>
</dbReference>
<reference evidence="6 7" key="1">
    <citation type="submission" date="2016-07" db="EMBL/GenBank/DDBJ databases">
        <title>Characterization of isolates of Eisenbergiella tayi derived from blood cultures, using whole genome sequencing.</title>
        <authorList>
            <person name="Burdz T."/>
            <person name="Wiebe D."/>
            <person name="Huynh C."/>
            <person name="Bernard K."/>
        </authorList>
    </citation>
    <scope>NUCLEOTIDE SEQUENCE [LARGE SCALE GENOMIC DNA]</scope>
    <source>
        <strain evidence="6 7">NML 110608</strain>
    </source>
</reference>
<accession>A0A1E3A3W7</accession>
<dbReference type="EMBL" id="MCGH01000003">
    <property type="protein sequence ID" value="ODM03081.1"/>
    <property type="molecule type" value="Genomic_DNA"/>
</dbReference>
<evidence type="ECO:0000256" key="2">
    <source>
        <dbReference type="ARBA" id="ARBA00023239"/>
    </source>
</evidence>
<dbReference type="AlphaFoldDB" id="A0A1E3A3W7"/>
<feature type="domain" description="PFL" evidence="5">
    <location>
        <begin position="1"/>
        <end position="603"/>
    </location>
</feature>
<evidence type="ECO:0000256" key="3">
    <source>
        <dbReference type="PROSITE-ProRule" id="PRU00493"/>
    </source>
</evidence>
<dbReference type="InterPro" id="IPR001150">
    <property type="entry name" value="Gly_radical"/>
</dbReference>
<dbReference type="SUPFAM" id="SSF51998">
    <property type="entry name" value="PFL-like glycyl radical enzymes"/>
    <property type="match status" value="1"/>
</dbReference>
<comment type="caution">
    <text evidence="6">The sequence shown here is derived from an EMBL/GenBank/DDBJ whole genome shotgun (WGS) entry which is preliminary data.</text>
</comment>
<evidence type="ECO:0000259" key="5">
    <source>
        <dbReference type="PROSITE" id="PS51554"/>
    </source>
</evidence>
<dbReference type="Pfam" id="PF02901">
    <property type="entry name" value="PFL-like"/>
    <property type="match status" value="1"/>
</dbReference>
<feature type="domain" description="Glycine radical" evidence="4">
    <location>
        <begin position="614"/>
        <end position="732"/>
    </location>
</feature>
<dbReference type="PROSITE" id="PS51149">
    <property type="entry name" value="GLY_RADICAL_2"/>
    <property type="match status" value="1"/>
</dbReference>
<gene>
    <name evidence="6" type="primary">hpdB_3</name>
    <name evidence="6" type="ORF">BEI61_03875</name>
</gene>
<dbReference type="PANTHER" id="PTHR43641:SF2">
    <property type="entry name" value="DEHYDRATASE YBIW-RELATED"/>
    <property type="match status" value="1"/>
</dbReference>
<sequence length="732" mass="83071">MRSRINSQKAEVSEKYIKLIKSLQEDKVKINEEKISRFGSIDIDDHGYIDFPDFRFTPECCEDGLVHGCALIGRNFRRFLNEMPKYINKNSALAGCWIGNLQRYIPFGVAKEDRPSELDEIIEKYRIRQSGFAGMNHLCPDLEIGMTLGWKGLLEKVRHYREKNDPVDPDFYDGEEELLLGILEWVKAHADYAEELAEKESDPFRRQNYLEIAQANRNLTEAPPRTFREACQFLAHFQSVDRMYYVGGALGRMDMLLQPYYEKDTENGAITEEEAVWMIASLLFNDTHYAQIGGLSPAGDRETLSRISFLILEATHLLHIPSNLAVRVHQPVGDQEEAAEELLHRAVEYTIKDGNGVCYSLEKGTSEGYAKNGYPVELGRMRVKCGCNWTAIPGREYPLQDVTRINMGMALHYALEELQESKEYSIERLWELFSRHLSVMVECVKRGYDRHYEVMQRNLPEIVLNLFMHGTMERGLNCSNGGVDILNLNIDGIALATVADSFAAIEQRVIEEGKLTWERLFELLETDYADAERERLMLKNIRRFGTPDSPAEKWALRIRDKFVELCRRTPTPKHHLRIIPGLFSHGDIVMYGKELEATPNGRHAGEPISHSSEPDPGFARGIDTFSPALKANAVAKTQAGYGNSAPLHLDIDTGLLENEGGADALAALIHAHEQAGGTLINMNCVSKEKLMKAHENPQAYPDLVVRVTGYSAFFASLSKEYRQQIVDRFLAE</sequence>
<dbReference type="PANTHER" id="PTHR43641">
    <property type="entry name" value="FORMATE ACETYLTRANSFERASE 3-RELATED"/>
    <property type="match status" value="1"/>
</dbReference>
<protein>
    <submittedName>
        <fullName evidence="6">4-hydroxyphenylacetate decarboxylase large subunit</fullName>
        <ecNumber evidence="6">4.1.1.83</ecNumber>
    </submittedName>
</protein>
<keyword evidence="2 6" id="KW-0456">Lyase</keyword>
<dbReference type="PROSITE" id="PS51554">
    <property type="entry name" value="PFL"/>
    <property type="match status" value="1"/>
</dbReference>
<dbReference type="EC" id="4.1.1.83" evidence="6"/>
<dbReference type="Proteomes" id="UP000094067">
    <property type="component" value="Unassembled WGS sequence"/>
</dbReference>
<dbReference type="GO" id="GO:0005829">
    <property type="term" value="C:cytosol"/>
    <property type="evidence" value="ECO:0007669"/>
    <property type="project" value="TreeGrafter"/>
</dbReference>
<evidence type="ECO:0000313" key="7">
    <source>
        <dbReference type="Proteomes" id="UP000094067"/>
    </source>
</evidence>
<feature type="modified residue" description="Glycine radical" evidence="3">
    <location>
        <position position="709"/>
    </location>
</feature>
<dbReference type="Pfam" id="PF01228">
    <property type="entry name" value="Gly_radical"/>
    <property type="match status" value="1"/>
</dbReference>
<dbReference type="PATRIC" id="fig|1432052.4.peg.4296"/>
<dbReference type="RefSeq" id="WP_069153646.1">
    <property type="nucleotide sequence ID" value="NZ_MCGH01000003.1"/>
</dbReference>
<keyword evidence="1 3" id="KW-0556">Organic radical</keyword>
<dbReference type="GO" id="GO:0043722">
    <property type="term" value="F:4-hydroxyphenylacetate decarboxylase activity"/>
    <property type="evidence" value="ECO:0007669"/>
    <property type="project" value="UniProtKB-EC"/>
</dbReference>
<dbReference type="InterPro" id="IPR004184">
    <property type="entry name" value="PFL_dom"/>
</dbReference>
<evidence type="ECO:0000259" key="4">
    <source>
        <dbReference type="PROSITE" id="PS51149"/>
    </source>
</evidence>
<evidence type="ECO:0000313" key="6">
    <source>
        <dbReference type="EMBL" id="ODM03081.1"/>
    </source>
</evidence>
<name>A0A1E3A3W7_9FIRM</name>
<dbReference type="InterPro" id="IPR051215">
    <property type="entry name" value="GRE"/>
</dbReference>
<evidence type="ECO:0000256" key="1">
    <source>
        <dbReference type="ARBA" id="ARBA00022818"/>
    </source>
</evidence>